<organism evidence="8 9">
    <name type="scientific">Lactobacillus kitasatonis DSM 16761 = JCM 1039</name>
    <dbReference type="NCBI Taxonomy" id="1423767"/>
    <lineage>
        <taxon>Bacteria</taxon>
        <taxon>Bacillati</taxon>
        <taxon>Bacillota</taxon>
        <taxon>Bacilli</taxon>
        <taxon>Lactobacillales</taxon>
        <taxon>Lactobacillaceae</taxon>
        <taxon>Lactobacillus</taxon>
    </lineage>
</organism>
<dbReference type="AlphaFoldDB" id="A0A0R1VPA5"/>
<proteinExistence type="inferred from homology"/>
<comment type="pathway">
    <text evidence="7">Cell wall biogenesis; peptidoglycan biosynthesis.</text>
</comment>
<dbReference type="PANTHER" id="PTHR21198">
    <property type="entry name" value="GLUTAMATE RACEMASE"/>
    <property type="match status" value="1"/>
</dbReference>
<evidence type="ECO:0000313" key="9">
    <source>
        <dbReference type="Proteomes" id="UP000051307"/>
    </source>
</evidence>
<comment type="caution">
    <text evidence="8">The sequence shown here is derived from an EMBL/GenBank/DDBJ whole genome shotgun (WGS) entry which is preliminary data.</text>
</comment>
<keyword evidence="6 7" id="KW-0961">Cell wall biogenesis/degradation</keyword>
<dbReference type="eggNOG" id="COG0796">
    <property type="taxonomic scope" value="Bacteria"/>
</dbReference>
<feature type="binding site" evidence="7">
    <location>
        <begin position="10"/>
        <end position="11"/>
    </location>
    <ligand>
        <name>substrate</name>
    </ligand>
</feature>
<dbReference type="Proteomes" id="UP000051307">
    <property type="component" value="Unassembled WGS sequence"/>
</dbReference>
<dbReference type="GO" id="GO:0008881">
    <property type="term" value="F:glutamate racemase activity"/>
    <property type="evidence" value="ECO:0007669"/>
    <property type="project" value="UniProtKB-UniRule"/>
</dbReference>
<feature type="binding site" evidence="7">
    <location>
        <begin position="74"/>
        <end position="75"/>
    </location>
    <ligand>
        <name>substrate</name>
    </ligand>
</feature>
<dbReference type="GO" id="GO:0009252">
    <property type="term" value="P:peptidoglycan biosynthetic process"/>
    <property type="evidence" value="ECO:0007669"/>
    <property type="project" value="UniProtKB-UniRule"/>
</dbReference>
<feature type="active site" description="Proton donor/acceptor" evidence="7">
    <location>
        <position position="183"/>
    </location>
</feature>
<dbReference type="InterPro" id="IPR033134">
    <property type="entry name" value="Asp/Glu_racemase_AS_2"/>
</dbReference>
<dbReference type="Pfam" id="PF01177">
    <property type="entry name" value="Asp_Glu_race"/>
    <property type="match status" value="1"/>
</dbReference>
<gene>
    <name evidence="7" type="primary">murI</name>
    <name evidence="8" type="ORF">FC59_GL000543</name>
</gene>
<dbReference type="PANTHER" id="PTHR21198:SF2">
    <property type="entry name" value="GLUTAMATE RACEMASE"/>
    <property type="match status" value="1"/>
</dbReference>
<keyword evidence="5 7" id="KW-0413">Isomerase</keyword>
<sequence>MDNRPIGLLDSGLGGLSIAKKVVEKLPNESTVFIGDNAHMPYGNRTKEDIIDLTRKSVKFLLNNDVKLVIFACNTATAAAMSTIEKEIDPQIIGVIQSGALDAARTTKNKKVAVVATSVTVDSHAYEKEIHFRDPEIEVTELATPKLAPLVEAQEDHATNLKVVKESLAPLKDKDFDTLVLGCTHYPLIEQEFKEAIDDPSVTILDPADQVAQYTFNVMRRDGLFSEENHKAVHEYYTTGNPASFDKLARTFMDDATLTSKHVDTENE</sequence>
<evidence type="ECO:0000256" key="7">
    <source>
        <dbReference type="HAMAP-Rule" id="MF_00258"/>
    </source>
</evidence>
<comment type="catalytic activity">
    <reaction evidence="1 7">
        <text>L-glutamate = D-glutamate</text>
        <dbReference type="Rhea" id="RHEA:12813"/>
        <dbReference type="ChEBI" id="CHEBI:29985"/>
        <dbReference type="ChEBI" id="CHEBI:29986"/>
        <dbReference type="EC" id="5.1.1.3"/>
    </reaction>
</comment>
<dbReference type="InterPro" id="IPR015942">
    <property type="entry name" value="Asp/Glu/hydantoin_racemase"/>
</dbReference>
<dbReference type="GO" id="GO:0071555">
    <property type="term" value="P:cell wall organization"/>
    <property type="evidence" value="ECO:0007669"/>
    <property type="project" value="UniProtKB-KW"/>
</dbReference>
<protein>
    <recommendedName>
        <fullName evidence="2 7">Glutamate racemase</fullName>
        <ecNumber evidence="2 7">5.1.1.3</ecNumber>
    </recommendedName>
</protein>
<dbReference type="OrthoDB" id="9801055at2"/>
<dbReference type="InterPro" id="IPR004391">
    <property type="entry name" value="Glu_race"/>
</dbReference>
<feature type="active site" description="Proton donor/acceptor" evidence="7">
    <location>
        <position position="73"/>
    </location>
</feature>
<dbReference type="HAMAP" id="MF_00258">
    <property type="entry name" value="Glu_racemase"/>
    <property type="match status" value="1"/>
</dbReference>
<comment type="similarity">
    <text evidence="7">Belongs to the aspartate/glutamate racemases family.</text>
</comment>
<feature type="binding site" evidence="7">
    <location>
        <begin position="184"/>
        <end position="185"/>
    </location>
    <ligand>
        <name>substrate</name>
    </ligand>
</feature>
<dbReference type="EMBL" id="AZFU01000018">
    <property type="protein sequence ID" value="KRM04665.1"/>
    <property type="molecule type" value="Genomic_DNA"/>
</dbReference>
<dbReference type="GO" id="GO:0008360">
    <property type="term" value="P:regulation of cell shape"/>
    <property type="evidence" value="ECO:0007669"/>
    <property type="project" value="UniProtKB-KW"/>
</dbReference>
<dbReference type="NCBIfam" id="TIGR00067">
    <property type="entry name" value="glut_race"/>
    <property type="match status" value="1"/>
</dbReference>
<evidence type="ECO:0000256" key="6">
    <source>
        <dbReference type="ARBA" id="ARBA00023316"/>
    </source>
</evidence>
<dbReference type="PATRIC" id="fig|1423767.3.peg.561"/>
<evidence type="ECO:0000313" key="8">
    <source>
        <dbReference type="EMBL" id="KRM04665.1"/>
    </source>
</evidence>
<dbReference type="Gene3D" id="3.40.50.1860">
    <property type="match status" value="2"/>
</dbReference>
<evidence type="ECO:0000256" key="3">
    <source>
        <dbReference type="ARBA" id="ARBA00022960"/>
    </source>
</evidence>
<evidence type="ECO:0000256" key="2">
    <source>
        <dbReference type="ARBA" id="ARBA00013090"/>
    </source>
</evidence>
<dbReference type="PROSITE" id="PS00924">
    <property type="entry name" value="ASP_GLU_RACEMASE_2"/>
    <property type="match status" value="1"/>
</dbReference>
<reference evidence="8 9" key="1">
    <citation type="journal article" date="2015" name="Genome Announc.">
        <title>Expanding the biotechnology potential of lactobacilli through comparative genomics of 213 strains and associated genera.</title>
        <authorList>
            <person name="Sun Z."/>
            <person name="Harris H.M."/>
            <person name="McCann A."/>
            <person name="Guo C."/>
            <person name="Argimon S."/>
            <person name="Zhang W."/>
            <person name="Yang X."/>
            <person name="Jeffery I.B."/>
            <person name="Cooney J.C."/>
            <person name="Kagawa T.F."/>
            <person name="Liu W."/>
            <person name="Song Y."/>
            <person name="Salvetti E."/>
            <person name="Wrobel A."/>
            <person name="Rasinkangas P."/>
            <person name="Parkhill J."/>
            <person name="Rea M.C."/>
            <person name="O'Sullivan O."/>
            <person name="Ritari J."/>
            <person name="Douillard F.P."/>
            <person name="Paul Ross R."/>
            <person name="Yang R."/>
            <person name="Briner A.E."/>
            <person name="Felis G.E."/>
            <person name="de Vos W.M."/>
            <person name="Barrangou R."/>
            <person name="Klaenhammer T.R."/>
            <person name="Caufield P.W."/>
            <person name="Cui Y."/>
            <person name="Zhang H."/>
            <person name="O'Toole P.W."/>
        </authorList>
    </citation>
    <scope>NUCLEOTIDE SEQUENCE [LARGE SCALE GENOMIC DNA]</scope>
    <source>
        <strain evidence="8 9">DSM 16761</strain>
    </source>
</reference>
<dbReference type="SUPFAM" id="SSF53681">
    <property type="entry name" value="Aspartate/glutamate racemase"/>
    <property type="match status" value="2"/>
</dbReference>
<feature type="binding site" evidence="7">
    <location>
        <begin position="42"/>
        <end position="43"/>
    </location>
    <ligand>
        <name>substrate</name>
    </ligand>
</feature>
<comment type="function">
    <text evidence="7">Provides the (R)-glutamate required for cell wall biosynthesis.</text>
</comment>
<dbReference type="UniPathway" id="UPA00219"/>
<evidence type="ECO:0000256" key="5">
    <source>
        <dbReference type="ARBA" id="ARBA00023235"/>
    </source>
</evidence>
<keyword evidence="4 7" id="KW-0573">Peptidoglycan synthesis</keyword>
<name>A0A0R1VPA5_9LACO</name>
<accession>A0A0R1VPA5</accession>
<keyword evidence="3 7" id="KW-0133">Cell shape</keyword>
<dbReference type="EC" id="5.1.1.3" evidence="2 7"/>
<dbReference type="RefSeq" id="WP_025015437.1">
    <property type="nucleotide sequence ID" value="NZ_AZFU01000018.1"/>
</dbReference>
<evidence type="ECO:0000256" key="1">
    <source>
        <dbReference type="ARBA" id="ARBA00001602"/>
    </source>
</evidence>
<dbReference type="FunFam" id="3.40.50.1860:FF:000001">
    <property type="entry name" value="Glutamate racemase"/>
    <property type="match status" value="1"/>
</dbReference>
<dbReference type="InterPro" id="IPR001920">
    <property type="entry name" value="Asp/Glu_race"/>
</dbReference>
<evidence type="ECO:0000256" key="4">
    <source>
        <dbReference type="ARBA" id="ARBA00022984"/>
    </source>
</evidence>